<dbReference type="Pfam" id="PF00483">
    <property type="entry name" value="NTP_transferase"/>
    <property type="match status" value="1"/>
</dbReference>
<name>A0AA94EEE7_9GAMM</name>
<dbReference type="EMBL" id="PIPS01000003">
    <property type="protein sequence ID" value="RUO42391.1"/>
    <property type="molecule type" value="Genomic_DNA"/>
</dbReference>
<dbReference type="Proteomes" id="UP000286680">
    <property type="component" value="Unassembled WGS sequence"/>
</dbReference>
<keyword evidence="1" id="KW-0808">Transferase</keyword>
<dbReference type="GO" id="GO:0016779">
    <property type="term" value="F:nucleotidyltransferase activity"/>
    <property type="evidence" value="ECO:0007669"/>
    <property type="project" value="UniProtKB-KW"/>
</dbReference>
<reference evidence="5" key="1">
    <citation type="journal article" date="2018" name="Front. Microbiol.">
        <title>Genome-Based Analysis Reveals the Taxonomy and Diversity of the Family Idiomarinaceae.</title>
        <authorList>
            <person name="Liu Y."/>
            <person name="Lai Q."/>
            <person name="Shao Z."/>
        </authorList>
    </citation>
    <scope>NUCLEOTIDE SEQUENCE [LARGE SCALE GENOMIC DNA]</scope>
    <source>
        <strain evidence="5">SN-14</strain>
    </source>
</reference>
<dbReference type="InterPro" id="IPR029044">
    <property type="entry name" value="Nucleotide-diphossugar_trans"/>
</dbReference>
<keyword evidence="2 4" id="KW-0548">Nucleotidyltransferase</keyword>
<dbReference type="CDD" id="cd06422">
    <property type="entry name" value="NTP_transferase_like_1"/>
    <property type="match status" value="1"/>
</dbReference>
<dbReference type="Gene3D" id="3.90.550.10">
    <property type="entry name" value="Spore Coat Polysaccharide Biosynthesis Protein SpsA, Chain A"/>
    <property type="match status" value="1"/>
</dbReference>
<dbReference type="AlphaFoldDB" id="A0AA94EEE7"/>
<evidence type="ECO:0000313" key="5">
    <source>
        <dbReference type="Proteomes" id="UP000286680"/>
    </source>
</evidence>
<comment type="caution">
    <text evidence="4">The sequence shown here is derived from an EMBL/GenBank/DDBJ whole genome shotgun (WGS) entry which is preliminary data.</text>
</comment>
<evidence type="ECO:0000313" key="4">
    <source>
        <dbReference type="EMBL" id="RUO42391.1"/>
    </source>
</evidence>
<evidence type="ECO:0000256" key="2">
    <source>
        <dbReference type="ARBA" id="ARBA00022695"/>
    </source>
</evidence>
<dbReference type="InterPro" id="IPR050065">
    <property type="entry name" value="GlmU-like"/>
</dbReference>
<sequence length="230" mass="25541">MKAMILAAGRGERMRPLTDHTPKPLLAVNGKPLIEYHLEKLAQQGTREVVINHAWLGEKIEHNLGDGSRWNLAIHYSPEPAGGLETAGGIINALPLLGQEPFWLINGDIWTDICFSRLPKQLGDGDLAHLLMVENPPHHPEGDFSVQQGRLCRTDNGKASYTYSGMGLYSPDWFRHRPVEKLPLRPLFDAAIEQRKIAATIVTEGHWVDVGTPARLAQLDTQLRGEDDLG</sequence>
<dbReference type="PANTHER" id="PTHR43584">
    <property type="entry name" value="NUCLEOTIDYL TRANSFERASE"/>
    <property type="match status" value="1"/>
</dbReference>
<dbReference type="RefSeq" id="WP_126820136.1">
    <property type="nucleotide sequence ID" value="NZ_PIPS01000003.1"/>
</dbReference>
<dbReference type="InterPro" id="IPR054790">
    <property type="entry name" value="MurU"/>
</dbReference>
<evidence type="ECO:0000256" key="1">
    <source>
        <dbReference type="ARBA" id="ARBA00022679"/>
    </source>
</evidence>
<keyword evidence="5" id="KW-1185">Reference proteome</keyword>
<dbReference type="PANTHER" id="PTHR43584:SF8">
    <property type="entry name" value="N-ACETYLMURAMATE ALPHA-1-PHOSPHATE URIDYLYLTRANSFERASE"/>
    <property type="match status" value="1"/>
</dbReference>
<accession>A0AA94EEE7</accession>
<dbReference type="SUPFAM" id="SSF53448">
    <property type="entry name" value="Nucleotide-diphospho-sugar transferases"/>
    <property type="match status" value="1"/>
</dbReference>
<proteinExistence type="predicted"/>
<organism evidence="4 5">
    <name type="scientific">Idiomarina aquatica</name>
    <dbReference type="NCBI Taxonomy" id="1327752"/>
    <lineage>
        <taxon>Bacteria</taxon>
        <taxon>Pseudomonadati</taxon>
        <taxon>Pseudomonadota</taxon>
        <taxon>Gammaproteobacteria</taxon>
        <taxon>Alteromonadales</taxon>
        <taxon>Idiomarinaceae</taxon>
        <taxon>Idiomarina</taxon>
    </lineage>
</organism>
<protein>
    <submittedName>
        <fullName evidence="4">Mannose-1-phosphate guanylyltransferase</fullName>
    </submittedName>
</protein>
<gene>
    <name evidence="4" type="ORF">CWE23_09810</name>
</gene>
<dbReference type="InterPro" id="IPR005835">
    <property type="entry name" value="NTP_transferase_dom"/>
</dbReference>
<evidence type="ECO:0000259" key="3">
    <source>
        <dbReference type="Pfam" id="PF00483"/>
    </source>
</evidence>
<dbReference type="NCBIfam" id="NF045761">
    <property type="entry name" value="NAMPUrTaseMurU"/>
    <property type="match status" value="1"/>
</dbReference>
<feature type="domain" description="Nucleotidyl transferase" evidence="3">
    <location>
        <begin position="2"/>
        <end position="120"/>
    </location>
</feature>